<organism evidence="8 9">
    <name type="scientific">Edaphochlamys debaryana</name>
    <dbReference type="NCBI Taxonomy" id="47281"/>
    <lineage>
        <taxon>Eukaryota</taxon>
        <taxon>Viridiplantae</taxon>
        <taxon>Chlorophyta</taxon>
        <taxon>core chlorophytes</taxon>
        <taxon>Chlorophyceae</taxon>
        <taxon>CS clade</taxon>
        <taxon>Chlamydomonadales</taxon>
        <taxon>Chlamydomonadales incertae sedis</taxon>
        <taxon>Edaphochlamys</taxon>
    </lineage>
</organism>
<dbReference type="PANTHER" id="PTHR12202">
    <property type="entry name" value="ESF1 HOMOLOG"/>
    <property type="match status" value="1"/>
</dbReference>
<evidence type="ECO:0000256" key="5">
    <source>
        <dbReference type="SAM" id="MobiDB-lite"/>
    </source>
</evidence>
<gene>
    <name evidence="8" type="ORF">HYH03_018414</name>
</gene>
<feature type="compositionally biased region" description="Low complexity" evidence="5">
    <location>
        <begin position="620"/>
        <end position="634"/>
    </location>
</feature>
<evidence type="ECO:0000256" key="3">
    <source>
        <dbReference type="ARBA" id="ARBA00023054"/>
    </source>
</evidence>
<feature type="compositionally biased region" description="Acidic residues" evidence="5">
    <location>
        <begin position="178"/>
        <end position="209"/>
    </location>
</feature>
<feature type="region of interest" description="Disordered" evidence="5">
    <location>
        <begin position="535"/>
        <end position="679"/>
    </location>
</feature>
<feature type="compositionally biased region" description="Gly residues" evidence="5">
    <location>
        <begin position="1014"/>
        <end position="1023"/>
    </location>
</feature>
<feature type="region of interest" description="Disordered" evidence="5">
    <location>
        <begin position="50"/>
        <end position="277"/>
    </location>
</feature>
<feature type="compositionally biased region" description="Basic and acidic residues" evidence="5">
    <location>
        <begin position="825"/>
        <end position="836"/>
    </location>
</feature>
<dbReference type="OrthoDB" id="431825at2759"/>
<feature type="compositionally biased region" description="Acidic residues" evidence="5">
    <location>
        <begin position="543"/>
        <end position="556"/>
    </location>
</feature>
<feature type="compositionally biased region" description="Basic and acidic residues" evidence="5">
    <location>
        <begin position="55"/>
        <end position="95"/>
    </location>
</feature>
<evidence type="ECO:0008006" key="10">
    <source>
        <dbReference type="Google" id="ProtNLM"/>
    </source>
</evidence>
<feature type="domain" description="ESF1 RRM" evidence="7">
    <location>
        <begin position="281"/>
        <end position="440"/>
    </location>
</feature>
<feature type="compositionally biased region" description="Basic and acidic residues" evidence="5">
    <location>
        <begin position="1"/>
        <end position="14"/>
    </location>
</feature>
<evidence type="ECO:0000256" key="4">
    <source>
        <dbReference type="ARBA" id="ARBA00023242"/>
    </source>
</evidence>
<feature type="region of interest" description="Disordered" evidence="5">
    <location>
        <begin position="433"/>
        <end position="478"/>
    </location>
</feature>
<protein>
    <recommendedName>
        <fullName evidence="10">NUC153 domain-containing protein</fullName>
    </recommendedName>
</protein>
<evidence type="ECO:0000259" key="6">
    <source>
        <dbReference type="Pfam" id="PF08159"/>
    </source>
</evidence>
<feature type="region of interest" description="Disordered" evidence="5">
    <location>
        <begin position="346"/>
        <end position="373"/>
    </location>
</feature>
<feature type="compositionally biased region" description="Acidic residues" evidence="5">
    <location>
        <begin position="703"/>
        <end position="718"/>
    </location>
</feature>
<dbReference type="InterPro" id="IPR039754">
    <property type="entry name" value="Esf1"/>
</dbReference>
<evidence type="ECO:0000256" key="1">
    <source>
        <dbReference type="ARBA" id="ARBA00004604"/>
    </source>
</evidence>
<feature type="compositionally biased region" description="Basic and acidic residues" evidence="5">
    <location>
        <begin position="727"/>
        <end position="752"/>
    </location>
</feature>
<dbReference type="Proteomes" id="UP000612055">
    <property type="component" value="Unassembled WGS sequence"/>
</dbReference>
<evidence type="ECO:0000256" key="2">
    <source>
        <dbReference type="ARBA" id="ARBA00009087"/>
    </source>
</evidence>
<feature type="region of interest" description="Disordered" evidence="5">
    <location>
        <begin position="858"/>
        <end position="919"/>
    </location>
</feature>
<dbReference type="AlphaFoldDB" id="A0A836BPF3"/>
<feature type="region of interest" description="Disordered" evidence="5">
    <location>
        <begin position="498"/>
        <end position="519"/>
    </location>
</feature>
<feature type="compositionally biased region" description="Polar residues" evidence="5">
    <location>
        <begin position="438"/>
        <end position="459"/>
    </location>
</feature>
<comment type="subcellular location">
    <subcellularLocation>
        <location evidence="1">Nucleus</location>
        <location evidence="1">Nucleolus</location>
    </subcellularLocation>
</comment>
<feature type="compositionally biased region" description="Basic and acidic residues" evidence="5">
    <location>
        <begin position="1000"/>
        <end position="1010"/>
    </location>
</feature>
<feature type="domain" description="NUC153" evidence="6">
    <location>
        <begin position="919"/>
        <end position="945"/>
    </location>
</feature>
<dbReference type="PANTHER" id="PTHR12202:SF0">
    <property type="entry name" value="ESF1 HOMOLOG"/>
    <property type="match status" value="1"/>
</dbReference>
<dbReference type="Pfam" id="PF25121">
    <property type="entry name" value="RRM_ESF1"/>
    <property type="match status" value="1"/>
</dbReference>
<feature type="compositionally biased region" description="Acidic residues" evidence="5">
    <location>
        <begin position="598"/>
        <end position="610"/>
    </location>
</feature>
<feature type="compositionally biased region" description="Low complexity" evidence="5">
    <location>
        <begin position="571"/>
        <end position="589"/>
    </location>
</feature>
<dbReference type="GO" id="GO:0006364">
    <property type="term" value="P:rRNA processing"/>
    <property type="evidence" value="ECO:0007669"/>
    <property type="project" value="InterPro"/>
</dbReference>
<comment type="caution">
    <text evidence="8">The sequence shown here is derived from an EMBL/GenBank/DDBJ whole genome shotgun (WGS) entry which is preliminary data.</text>
</comment>
<evidence type="ECO:0000313" key="9">
    <source>
        <dbReference type="Proteomes" id="UP000612055"/>
    </source>
</evidence>
<accession>A0A836BPF3</accession>
<keyword evidence="4" id="KW-0539">Nucleus</keyword>
<sequence>MGKPDGKGGGKGDGRFAAMHSDPRFQRFPKQKNKVEIDNRFAGMFQDPEFQTRSAVDKRGRQVESKRRNEDLRRYYRLKDEDEWRQAAGGAKEEGAEGAEEGSEGDAGGGAVQARDQQRPLLQAAAALAEKAAVKAKANGAAAAGAPAKKLPVAAATPAAGAKAKAGQQQMKEQTKEVEEEEEGEEDQEEGAGEDGSDGEQSGSEDEEEAKARERWARARGMLGSDSSDEGEGEAEEYDSADEPLTDEELGSADEALDPQEWGAGANALNPDEDIPPQDETRRLALVDLDWDAVRAVDILAVLRSFVPASSTIERVTVYPSDFGLQRMAEEAAMGPKCILKPAALGTKEQTQPAGKGSKGGKADAADDEGSEVDRRRLAAYEKSRLRYYYAIVECDCVATALHLYNECDGLEFERSACKFDLRFVPDDQSFEGRQVRDSASTVPSDYTPPATFNISLQHTDPKLSWDAEDPERKRKLQGRRLKTDDELMEADFAAYLGSESEDEGDAQEGVGTGRGGEEDAEAIRARYRALLLGGADGAAVKDDEEAVDSDYEEEELKPSKPAGAKKDGKAATAGGLAALKAVAAQSAGRTGGKSWGADDEEGSEEEEADEAARRRGEPSTSGKGAAVATAAGGKRPGAKGRGDVDMVVTFHSGLEGLGERLKKKKEEERAKAGETVWEAYLRKKREKRALRKAQGRLRNLSDSEDSEDYISGDDEEGAGGAKYKGKAREKAGKGSKDKCGSEEASDDDLHGGDVPSDDPFSKRVARAGGRDGDGDPFNDPFFEQDEDIEAAAAGFADDSDEDGEGGAGGKGRDRAKPVKGKTKAGKDKAAAKADAAQRADLELLLMDDAALRGAARGEGGRVLPAGHDAGGGAAGRKLTKKEKREAKKEAKRKARAGSDEEDAAGGEAAPGFDVNLSDPRFGAMFESADFALDPTDPRFKKMQARDKVLQEVTKRRSEGEREGRARAPGAKGEQQEQVAKPGGKEGGELRAMVAKLKRKAEAAETKQRDVALNGGGPKKARL</sequence>
<feature type="compositionally biased region" description="Basic and acidic residues" evidence="5">
    <location>
        <begin position="936"/>
        <end position="966"/>
    </location>
</feature>
<comment type="similarity">
    <text evidence="2">Belongs to the ESF1 family.</text>
</comment>
<proteinExistence type="inferred from homology"/>
<dbReference type="Pfam" id="PF08159">
    <property type="entry name" value="NUC153"/>
    <property type="match status" value="1"/>
</dbReference>
<feature type="compositionally biased region" description="Basic and acidic residues" evidence="5">
    <location>
        <begin position="658"/>
        <end position="673"/>
    </location>
</feature>
<dbReference type="EMBL" id="JAEHOE010000208">
    <property type="protein sequence ID" value="KAG2482679.1"/>
    <property type="molecule type" value="Genomic_DNA"/>
</dbReference>
<feature type="compositionally biased region" description="Low complexity" evidence="5">
    <location>
        <begin position="120"/>
        <end position="170"/>
    </location>
</feature>
<dbReference type="InterPro" id="IPR056750">
    <property type="entry name" value="RRM_ESF1"/>
</dbReference>
<feature type="compositionally biased region" description="Acidic residues" evidence="5">
    <location>
        <begin position="227"/>
        <end position="258"/>
    </location>
</feature>
<dbReference type="GO" id="GO:0005730">
    <property type="term" value="C:nucleolus"/>
    <property type="evidence" value="ECO:0007669"/>
    <property type="project" value="UniProtKB-SubCell"/>
</dbReference>
<evidence type="ECO:0000313" key="8">
    <source>
        <dbReference type="EMBL" id="KAG2482679.1"/>
    </source>
</evidence>
<feature type="region of interest" description="Disordered" evidence="5">
    <location>
        <begin position="934"/>
        <end position="1023"/>
    </location>
</feature>
<dbReference type="InterPro" id="IPR012580">
    <property type="entry name" value="NUC153"/>
</dbReference>
<dbReference type="GO" id="GO:0003723">
    <property type="term" value="F:RNA binding"/>
    <property type="evidence" value="ECO:0007669"/>
    <property type="project" value="TreeGrafter"/>
</dbReference>
<feature type="region of interest" description="Disordered" evidence="5">
    <location>
        <begin position="1"/>
        <end position="32"/>
    </location>
</feature>
<reference evidence="8" key="1">
    <citation type="journal article" date="2020" name="bioRxiv">
        <title>Comparative genomics of Chlamydomonas.</title>
        <authorList>
            <person name="Craig R.J."/>
            <person name="Hasan A.R."/>
            <person name="Ness R.W."/>
            <person name="Keightley P.D."/>
        </authorList>
    </citation>
    <scope>NUCLEOTIDE SEQUENCE</scope>
    <source>
        <strain evidence="8">CCAP 11/70</strain>
    </source>
</reference>
<feature type="region of interest" description="Disordered" evidence="5">
    <location>
        <begin position="691"/>
        <end position="836"/>
    </location>
</feature>
<keyword evidence="3" id="KW-0175">Coiled coil</keyword>
<evidence type="ECO:0000259" key="7">
    <source>
        <dbReference type="Pfam" id="PF25121"/>
    </source>
</evidence>
<keyword evidence="9" id="KW-1185">Reference proteome</keyword>
<name>A0A836BPF3_9CHLO</name>